<accession>A0A4R0JIF7</accession>
<sequence length="261" mass="26802">MLLANKVAVIYGGGGAVGGAVARAFAREGARLFLAGRTLMHLEAVAGDVAGAGGSVDVAQVDALDADAVARHAARVVEKAGRLDVSFTLVGYGDAQGAPLLEMNRERFVEPISTAMQAHFITATAAGRYMAAARSGVILALTAQAGRIPYVNTGSFGVINAAIEGLCRQLAAELGPHGVRVACLRSGGSPDTPGVEEAWARHAANAGVRKEEWWATMAGKTALRRLPMLADVANAAVLLASDHATAITAEVTNVTCGELFD</sequence>
<dbReference type="CDD" id="cd05233">
    <property type="entry name" value="SDR_c"/>
    <property type="match status" value="1"/>
</dbReference>
<protein>
    <submittedName>
        <fullName evidence="3">SDR family oxidoreductase</fullName>
    </submittedName>
</protein>
<dbReference type="RefSeq" id="WP_131367033.1">
    <property type="nucleotide sequence ID" value="NZ_SJKB01000033.1"/>
</dbReference>
<keyword evidence="2" id="KW-0560">Oxidoreductase</keyword>
<dbReference type="PRINTS" id="PR00081">
    <property type="entry name" value="GDHRDH"/>
</dbReference>
<dbReference type="Proteomes" id="UP000291144">
    <property type="component" value="Unassembled WGS sequence"/>
</dbReference>
<reference evidence="3 4" key="1">
    <citation type="submission" date="2019-02" db="EMBL/GenBank/DDBJ databases">
        <title>Kribbella capetownensis sp. nov. and Kribbella speibonae sp. nov., isolated from soil.</title>
        <authorList>
            <person name="Curtis S.M."/>
            <person name="Norton I."/>
            <person name="Everest G.J."/>
            <person name="Meyers P.R."/>
        </authorList>
    </citation>
    <scope>NUCLEOTIDE SEQUENCE [LARGE SCALE GENOMIC DNA]</scope>
    <source>
        <strain evidence="3 4">NRRL B-24813</strain>
    </source>
</reference>
<comment type="caution">
    <text evidence="3">The sequence shown here is derived from an EMBL/GenBank/DDBJ whole genome shotgun (WGS) entry which is preliminary data.</text>
</comment>
<evidence type="ECO:0000313" key="4">
    <source>
        <dbReference type="Proteomes" id="UP000291144"/>
    </source>
</evidence>
<name>A0A4R0JIF7_9ACTN</name>
<dbReference type="InterPro" id="IPR002347">
    <property type="entry name" value="SDR_fam"/>
</dbReference>
<dbReference type="Pfam" id="PF13561">
    <property type="entry name" value="adh_short_C2"/>
    <property type="match status" value="1"/>
</dbReference>
<dbReference type="PANTHER" id="PTHR43669:SF3">
    <property type="entry name" value="ALCOHOL DEHYDROGENASE, PUTATIVE (AFU_ORTHOLOGUE AFUA_3G03445)-RELATED"/>
    <property type="match status" value="1"/>
</dbReference>
<gene>
    <name evidence="3" type="ORF">E0H73_43990</name>
</gene>
<dbReference type="GO" id="GO:0016491">
    <property type="term" value="F:oxidoreductase activity"/>
    <property type="evidence" value="ECO:0007669"/>
    <property type="project" value="UniProtKB-KW"/>
</dbReference>
<dbReference type="AlphaFoldDB" id="A0A4R0JIF7"/>
<dbReference type="OrthoDB" id="670853at2"/>
<dbReference type="SUPFAM" id="SSF51735">
    <property type="entry name" value="NAD(P)-binding Rossmann-fold domains"/>
    <property type="match status" value="1"/>
</dbReference>
<dbReference type="PANTHER" id="PTHR43669">
    <property type="entry name" value="5-KETO-D-GLUCONATE 5-REDUCTASE"/>
    <property type="match status" value="1"/>
</dbReference>
<evidence type="ECO:0000256" key="2">
    <source>
        <dbReference type="ARBA" id="ARBA00023002"/>
    </source>
</evidence>
<comment type="similarity">
    <text evidence="1">Belongs to the short-chain dehydrogenases/reductases (SDR) family.</text>
</comment>
<dbReference type="InterPro" id="IPR036291">
    <property type="entry name" value="NAD(P)-bd_dom_sf"/>
</dbReference>
<proteinExistence type="inferred from homology"/>
<dbReference type="EMBL" id="SJKB01000033">
    <property type="protein sequence ID" value="TCC46309.1"/>
    <property type="molecule type" value="Genomic_DNA"/>
</dbReference>
<dbReference type="Gene3D" id="3.40.50.720">
    <property type="entry name" value="NAD(P)-binding Rossmann-like Domain"/>
    <property type="match status" value="1"/>
</dbReference>
<keyword evidence="4" id="KW-1185">Reference proteome</keyword>
<evidence type="ECO:0000313" key="3">
    <source>
        <dbReference type="EMBL" id="TCC46309.1"/>
    </source>
</evidence>
<evidence type="ECO:0000256" key="1">
    <source>
        <dbReference type="ARBA" id="ARBA00006484"/>
    </source>
</evidence>
<organism evidence="3 4">
    <name type="scientific">Kribbella pittospori</name>
    <dbReference type="NCBI Taxonomy" id="722689"/>
    <lineage>
        <taxon>Bacteria</taxon>
        <taxon>Bacillati</taxon>
        <taxon>Actinomycetota</taxon>
        <taxon>Actinomycetes</taxon>
        <taxon>Propionibacteriales</taxon>
        <taxon>Kribbellaceae</taxon>
        <taxon>Kribbella</taxon>
    </lineage>
</organism>